<dbReference type="Proteomes" id="UP001153069">
    <property type="component" value="Unassembled WGS sequence"/>
</dbReference>
<name>A0A9N8EQJ3_9STRA</name>
<dbReference type="OrthoDB" id="286301at2759"/>
<proteinExistence type="predicted"/>
<feature type="chain" id="PRO_5040171450" evidence="1">
    <location>
        <begin position="19"/>
        <end position="622"/>
    </location>
</feature>
<dbReference type="EMBL" id="CAICTM010001348">
    <property type="protein sequence ID" value="CAB9522860.1"/>
    <property type="molecule type" value="Genomic_DNA"/>
</dbReference>
<evidence type="ECO:0000256" key="1">
    <source>
        <dbReference type="SAM" id="SignalP"/>
    </source>
</evidence>
<sequence>MMMGRLLLLAALFAATHAQSCYEQAPFDCTDGTYCTRWYDGCNQCACDSPDGFVLCTERYCGCLSDQSCIPSCNDNDQCSATGMLMTVEEEEFLEPVIRFSFRFGFFQDELTPDATEIIQEDIEGVICQTQYFMSWLVQNATNAKSIHVRATEIDWGFYDEELLPAHINFTVEFTDAITGTAGWLDDQVLINEMEKLGDQGLQWFITDWVWRAEPNGLNFFVNANRMAFDGAKQAPVEGTLDQAECPETMAPTVAPSIYTEALTWPFGPNYSDLDDLDPMVDFSLLFSLFDQQERRPTQEEVNALICQVNSYYTTELQRKLNDTIHAKAVYIDYYLDEAREAISLNFTTFAFYDDEAQTQVNATDVFEAMQLTSDELEDFVELYVWRSEPEQENVFFNTEALSIQSSIGDAINDQAMIVEATGCIAELTTNDTLAGNTNTTNNDTLRFMFEFGFLDETPQELVREDVEYLMCQTQVFLTRVLSDLLEDDVSVVTTDIEYGYVEGHDLPAQVNFSIVYQDEDGMDVADSSVYDQILVNTLENLTSIDWEKFLNQYVREPTGLNLFGNANQVVFQVDRSLATTTPVVNAGEMIIGTIPCPDTSVAASRLHHHVRRGDDIEEAFP</sequence>
<evidence type="ECO:0000313" key="2">
    <source>
        <dbReference type="EMBL" id="CAB9522860.1"/>
    </source>
</evidence>
<keyword evidence="3" id="KW-1185">Reference proteome</keyword>
<comment type="caution">
    <text evidence="2">The sequence shown here is derived from an EMBL/GenBank/DDBJ whole genome shotgun (WGS) entry which is preliminary data.</text>
</comment>
<accession>A0A9N8EQJ3</accession>
<evidence type="ECO:0000313" key="3">
    <source>
        <dbReference type="Proteomes" id="UP001153069"/>
    </source>
</evidence>
<reference evidence="2" key="1">
    <citation type="submission" date="2020-06" db="EMBL/GenBank/DDBJ databases">
        <authorList>
            <consortium name="Plant Systems Biology data submission"/>
        </authorList>
    </citation>
    <scope>NUCLEOTIDE SEQUENCE</scope>
    <source>
        <strain evidence="2">D6</strain>
    </source>
</reference>
<keyword evidence="1" id="KW-0732">Signal</keyword>
<protein>
    <submittedName>
        <fullName evidence="2">Uncharacterized protein</fullName>
    </submittedName>
</protein>
<feature type="signal peptide" evidence="1">
    <location>
        <begin position="1"/>
        <end position="18"/>
    </location>
</feature>
<dbReference type="AlphaFoldDB" id="A0A9N8EQJ3"/>
<gene>
    <name evidence="2" type="ORF">SEMRO_1350_G265160.1</name>
</gene>
<organism evidence="2 3">
    <name type="scientific">Seminavis robusta</name>
    <dbReference type="NCBI Taxonomy" id="568900"/>
    <lineage>
        <taxon>Eukaryota</taxon>
        <taxon>Sar</taxon>
        <taxon>Stramenopiles</taxon>
        <taxon>Ochrophyta</taxon>
        <taxon>Bacillariophyta</taxon>
        <taxon>Bacillariophyceae</taxon>
        <taxon>Bacillariophycidae</taxon>
        <taxon>Naviculales</taxon>
        <taxon>Naviculaceae</taxon>
        <taxon>Seminavis</taxon>
    </lineage>
</organism>